<dbReference type="OrthoDB" id="10249433at2759"/>
<dbReference type="GO" id="GO:0008474">
    <property type="term" value="F:palmitoyl-(protein) hydrolase activity"/>
    <property type="evidence" value="ECO:0007669"/>
    <property type="project" value="TreeGrafter"/>
</dbReference>
<dbReference type="Proteomes" id="UP000494163">
    <property type="component" value="Chromosome 2L"/>
</dbReference>
<reference evidence="4 5" key="1">
    <citation type="submission" date="2015-08" db="EMBL/GenBank/DDBJ databases">
        <title>Ancestral chromatin configuration constrains chromatin evolution on differentiating sex chromosomes in Drosophila.</title>
        <authorList>
            <person name="Zhou Q."/>
            <person name="Bachtrog D."/>
        </authorList>
    </citation>
    <scope>NUCLEOTIDE SEQUENCE [LARGE SCALE GENOMIC DNA]</scope>
    <source>
        <tissue evidence="4">Whole larvae</tissue>
    </source>
</reference>
<evidence type="ECO:0000256" key="1">
    <source>
        <dbReference type="SAM" id="Phobius"/>
    </source>
</evidence>
<sequence>MQEVGIALPKTRGVGVGIVGALLLFFIFYYFYGGYMTLTLFAAILLRTYVFLITLDAVFLTSFIFTVIFYNAQDLLLYHPDLPSNSRIYIPIPTMHNLPNLTVSIKTSDNVTLHAFWIRQPEERCKSVPTLLYFHGNAGNMGHRMQNVWGIFHHLHCNILMVEYRGYGLSTGVPSERGLVTDARAAIDYLLTRHDLDHNQLILFGRSLGGAVVIDVAADTVYGQKLMCTIVENTFTSIREMAVELVHPSVKYIPNLLYKNKYHSLSKIAKTSVPFLFISGLADNLVPPRMMRALYTQCGSEQKRMIEFPGGSHNDTWIVDGYYQGIGNFLLELQEQPTPLQQPPEKSNIWVELEHKIIDV</sequence>
<dbReference type="PANTHER" id="PTHR12277:SF81">
    <property type="entry name" value="PROTEIN ABHD13"/>
    <property type="match status" value="1"/>
</dbReference>
<dbReference type="Gene3D" id="3.40.50.1820">
    <property type="entry name" value="alpha/beta hydrolase"/>
    <property type="match status" value="1"/>
</dbReference>
<evidence type="ECO:0000313" key="5">
    <source>
        <dbReference type="Proteomes" id="UP000494163"/>
    </source>
</evidence>
<dbReference type="GO" id="GO:0016020">
    <property type="term" value="C:membrane"/>
    <property type="evidence" value="ECO:0007669"/>
    <property type="project" value="TreeGrafter"/>
</dbReference>
<accession>A0A0M4E8J7</accession>
<dbReference type="InterPro" id="IPR005645">
    <property type="entry name" value="FSH-like_dom"/>
</dbReference>
<evidence type="ECO:0000259" key="2">
    <source>
        <dbReference type="Pfam" id="PF03959"/>
    </source>
</evidence>
<feature type="domain" description="Serine aminopeptidase S33" evidence="3">
    <location>
        <begin position="130"/>
        <end position="246"/>
    </location>
</feature>
<gene>
    <name evidence="4" type="ORF">Dbus_chr2Lg423</name>
</gene>
<dbReference type="InterPro" id="IPR022742">
    <property type="entry name" value="Hydrolase_4"/>
</dbReference>
<dbReference type="SUPFAM" id="SSF53474">
    <property type="entry name" value="alpha/beta-Hydrolases"/>
    <property type="match status" value="1"/>
</dbReference>
<feature type="transmembrane region" description="Helical" evidence="1">
    <location>
        <begin position="12"/>
        <end position="32"/>
    </location>
</feature>
<feature type="domain" description="Serine hydrolase" evidence="2">
    <location>
        <begin position="258"/>
        <end position="311"/>
    </location>
</feature>
<name>A0A0M4E8J7_DROBS</name>
<organism evidence="4 5">
    <name type="scientific">Drosophila busckii</name>
    <name type="common">Fruit fly</name>
    <dbReference type="NCBI Taxonomy" id="30019"/>
    <lineage>
        <taxon>Eukaryota</taxon>
        <taxon>Metazoa</taxon>
        <taxon>Ecdysozoa</taxon>
        <taxon>Arthropoda</taxon>
        <taxon>Hexapoda</taxon>
        <taxon>Insecta</taxon>
        <taxon>Pterygota</taxon>
        <taxon>Neoptera</taxon>
        <taxon>Endopterygota</taxon>
        <taxon>Diptera</taxon>
        <taxon>Brachycera</taxon>
        <taxon>Muscomorpha</taxon>
        <taxon>Ephydroidea</taxon>
        <taxon>Drosophilidae</taxon>
        <taxon>Drosophila</taxon>
    </lineage>
</organism>
<dbReference type="Pfam" id="PF03959">
    <property type="entry name" value="FSH1"/>
    <property type="match status" value="1"/>
</dbReference>
<dbReference type="PANTHER" id="PTHR12277">
    <property type="entry name" value="ALPHA/BETA HYDROLASE DOMAIN-CONTAINING PROTEIN"/>
    <property type="match status" value="1"/>
</dbReference>
<dbReference type="Pfam" id="PF12146">
    <property type="entry name" value="Hydrolase_4"/>
    <property type="match status" value="1"/>
</dbReference>
<dbReference type="SMR" id="A0A0M4E8J7"/>
<feature type="transmembrane region" description="Helical" evidence="1">
    <location>
        <begin position="44"/>
        <end position="70"/>
    </location>
</feature>
<protein>
    <submittedName>
        <fullName evidence="4">Bem46</fullName>
    </submittedName>
</protein>
<evidence type="ECO:0000259" key="3">
    <source>
        <dbReference type="Pfam" id="PF12146"/>
    </source>
</evidence>
<dbReference type="EMBL" id="CP012523">
    <property type="protein sequence ID" value="ALC38338.1"/>
    <property type="molecule type" value="Genomic_DNA"/>
</dbReference>
<dbReference type="STRING" id="30019.A0A0M4E8J7"/>
<keyword evidence="1" id="KW-1133">Transmembrane helix</keyword>
<keyword evidence="5" id="KW-1185">Reference proteome</keyword>
<dbReference type="InterPro" id="IPR029058">
    <property type="entry name" value="AB_hydrolase_fold"/>
</dbReference>
<evidence type="ECO:0000313" key="4">
    <source>
        <dbReference type="EMBL" id="ALC38338.1"/>
    </source>
</evidence>
<keyword evidence="1" id="KW-0812">Transmembrane</keyword>
<proteinExistence type="predicted"/>
<keyword evidence="1" id="KW-0472">Membrane</keyword>
<dbReference type="OMA" id="WLPEQGY"/>
<dbReference type="AlphaFoldDB" id="A0A0M4E8J7"/>